<dbReference type="Proteomes" id="UP001327560">
    <property type="component" value="Chromosome 6"/>
</dbReference>
<reference evidence="2 3" key="1">
    <citation type="submission" date="2023-10" db="EMBL/GenBank/DDBJ databases">
        <title>Chromosome-scale genome assembly provides insights into flower coloration mechanisms of Canna indica.</title>
        <authorList>
            <person name="Li C."/>
        </authorList>
    </citation>
    <scope>NUCLEOTIDE SEQUENCE [LARGE SCALE GENOMIC DNA]</scope>
    <source>
        <tissue evidence="2">Flower</tissue>
    </source>
</reference>
<gene>
    <name evidence="2" type="ORF">Cni_G21070</name>
</gene>
<name>A0AAQ3KQ21_9LILI</name>
<feature type="compositionally biased region" description="Basic and acidic residues" evidence="1">
    <location>
        <begin position="240"/>
        <end position="257"/>
    </location>
</feature>
<protein>
    <submittedName>
        <fullName evidence="2">Uncharacterized protein</fullName>
    </submittedName>
</protein>
<dbReference type="EMBL" id="CP136895">
    <property type="protein sequence ID" value="WOL12304.1"/>
    <property type="molecule type" value="Genomic_DNA"/>
</dbReference>
<feature type="region of interest" description="Disordered" evidence="1">
    <location>
        <begin position="233"/>
        <end position="257"/>
    </location>
</feature>
<proteinExistence type="predicted"/>
<evidence type="ECO:0000256" key="1">
    <source>
        <dbReference type="SAM" id="MobiDB-lite"/>
    </source>
</evidence>
<evidence type="ECO:0000313" key="2">
    <source>
        <dbReference type="EMBL" id="WOL12304.1"/>
    </source>
</evidence>
<keyword evidence="3" id="KW-1185">Reference proteome</keyword>
<accession>A0AAQ3KQ21</accession>
<sequence>MVFVYLLKIRNLFDLVAAYYRCHRKAGNSVGTSHIFQHFGSVPLDISDLACNPPIADLADECGEISLSQEERLRDAPFVGMTFNTTPCHKSVLSPITPHATIASTSATMSEDPHGGTPFRTSQGLTHWRKRAIAKTLVSRAELHRWLSRTGQKRVKVGKKRSKSVHISSIESPVEKQQEHENLGLCDGGEPVRLDKGEAMQPDKEKAMQLDKEEMQLANLQTIPCTNMEEEPNVVAADPQPKKLHDSIAKGTPRGDKDENTRCLMEFLCKADVPPEPINLIECMEIVNEVKLLSGQSSVTIGNMDILDVLKLKGIQLTTPRQQRLGRSHGMFM</sequence>
<organism evidence="2 3">
    <name type="scientific">Canna indica</name>
    <name type="common">Indian-shot</name>
    <dbReference type="NCBI Taxonomy" id="4628"/>
    <lineage>
        <taxon>Eukaryota</taxon>
        <taxon>Viridiplantae</taxon>
        <taxon>Streptophyta</taxon>
        <taxon>Embryophyta</taxon>
        <taxon>Tracheophyta</taxon>
        <taxon>Spermatophyta</taxon>
        <taxon>Magnoliopsida</taxon>
        <taxon>Liliopsida</taxon>
        <taxon>Zingiberales</taxon>
        <taxon>Cannaceae</taxon>
        <taxon>Canna</taxon>
    </lineage>
</organism>
<dbReference type="AlphaFoldDB" id="A0AAQ3KQ21"/>
<evidence type="ECO:0000313" key="3">
    <source>
        <dbReference type="Proteomes" id="UP001327560"/>
    </source>
</evidence>
<feature type="compositionally biased region" description="Basic and acidic residues" evidence="1">
    <location>
        <begin position="173"/>
        <end position="182"/>
    </location>
</feature>
<feature type="region of interest" description="Disordered" evidence="1">
    <location>
        <begin position="154"/>
        <end position="192"/>
    </location>
</feature>
<feature type="compositionally biased region" description="Basic residues" evidence="1">
    <location>
        <begin position="154"/>
        <end position="164"/>
    </location>
</feature>